<dbReference type="Gene3D" id="1.10.340.30">
    <property type="entry name" value="Hypothetical protein, domain 2"/>
    <property type="match status" value="1"/>
</dbReference>
<dbReference type="HAMAP" id="MF_00241">
    <property type="entry name" value="Ogg"/>
    <property type="match status" value="1"/>
</dbReference>
<dbReference type="GO" id="GO:0016799">
    <property type="term" value="F:hydrolase activity, hydrolyzing N-glycosyl compounds"/>
    <property type="evidence" value="ECO:0007669"/>
    <property type="project" value="UniProtKB-UniRule"/>
</dbReference>
<name>A0A7C5L7G7_CALS0</name>
<feature type="domain" description="HhH-GPD" evidence="8">
    <location>
        <begin position="50"/>
        <end position="196"/>
    </location>
</feature>
<keyword evidence="3 7" id="KW-0234">DNA repair</keyword>
<organism evidence="9">
    <name type="scientific">Caldiarchaeum subterraneum</name>
    <dbReference type="NCBI Taxonomy" id="311458"/>
    <lineage>
        <taxon>Archaea</taxon>
        <taxon>Nitrososphaerota</taxon>
        <taxon>Candidatus Caldarchaeales</taxon>
        <taxon>Candidatus Caldarchaeaceae</taxon>
        <taxon>Candidatus Caldarchaeum</taxon>
    </lineage>
</organism>
<evidence type="ECO:0000256" key="3">
    <source>
        <dbReference type="ARBA" id="ARBA00023204"/>
    </source>
</evidence>
<dbReference type="GO" id="GO:0140078">
    <property type="term" value="F:class I DNA-(apurinic or apyrimidinic site) endonuclease activity"/>
    <property type="evidence" value="ECO:0007669"/>
    <property type="project" value="UniProtKB-EC"/>
</dbReference>
<evidence type="ECO:0000256" key="2">
    <source>
        <dbReference type="ARBA" id="ARBA00022801"/>
    </source>
</evidence>
<dbReference type="NCBIfam" id="NF002305">
    <property type="entry name" value="PRK01229.1"/>
    <property type="match status" value="1"/>
</dbReference>
<dbReference type="InterPro" id="IPR023170">
    <property type="entry name" value="HhH_base_excis_C"/>
</dbReference>
<sequence>MLRNTRGLKKDKLILLHEKFKAEIAKALEGFKQSRNNTEQILEELVFCLCTPQTMAQNALKAVQEIKDQGLFKKPDRAKISHILKKSGVRFHRTKAKRIISMLKTYPAVIERINAGGNQDMLRDFLVETVDGFGMKEASHFLRNIGYENVAIIDRHILRYLKSEGVVKKNIKHLTRKRYLDVEKKFIELALKYGFKPAELDLLVWAASTGRVLK</sequence>
<dbReference type="InterPro" id="IPR011257">
    <property type="entry name" value="DNA_glycosylase"/>
</dbReference>
<comment type="similarity">
    <text evidence="7">Belongs to the type-2 OGG1 family.</text>
</comment>
<dbReference type="SMART" id="SM00478">
    <property type="entry name" value="ENDO3c"/>
    <property type="match status" value="1"/>
</dbReference>
<dbReference type="EMBL" id="DRWN01000025">
    <property type="protein sequence ID" value="HHK68162.1"/>
    <property type="molecule type" value="Genomic_DNA"/>
</dbReference>
<evidence type="ECO:0000256" key="7">
    <source>
        <dbReference type="HAMAP-Rule" id="MF_00241"/>
    </source>
</evidence>
<dbReference type="SUPFAM" id="SSF48150">
    <property type="entry name" value="DNA-glycosylase"/>
    <property type="match status" value="1"/>
</dbReference>
<keyword evidence="5 7" id="KW-0511">Multifunctional enzyme</keyword>
<feature type="active site" evidence="7">
    <location>
        <position position="154"/>
    </location>
</feature>
<keyword evidence="2 7" id="KW-0378">Hydrolase</keyword>
<dbReference type="PIRSF" id="PIRSF005954">
    <property type="entry name" value="Thrmst_ogg"/>
    <property type="match status" value="1"/>
</dbReference>
<evidence type="ECO:0000259" key="8">
    <source>
        <dbReference type="SMART" id="SM00478"/>
    </source>
</evidence>
<dbReference type="AlphaFoldDB" id="A0A7C5L7G7"/>
<protein>
    <recommendedName>
        <fullName evidence="7">8-oxoguanine DNA glycosylase/AP lyase</fullName>
    </recommendedName>
    <domain>
        <recommendedName>
            <fullName evidence="7">8-oxoguanine DNA glycosylase</fullName>
            <shortName evidence="7">8-oxoG DNA glycosylase</shortName>
            <ecNumber evidence="7">3.2.2.-</ecNumber>
        </recommendedName>
    </domain>
    <domain>
        <recommendedName>
            <fullName evidence="7">DNA-(apurinic or apyrimidinic site) lyase</fullName>
            <shortName evidence="7">AP lyase</shortName>
            <ecNumber evidence="7">4.2.99.18</ecNumber>
        </recommendedName>
    </domain>
</protein>
<evidence type="ECO:0000256" key="4">
    <source>
        <dbReference type="ARBA" id="ARBA00023239"/>
    </source>
</evidence>
<dbReference type="Pfam" id="PF22175">
    <property type="entry name" value="Ogg-HhH"/>
    <property type="match status" value="1"/>
</dbReference>
<evidence type="ECO:0000313" key="9">
    <source>
        <dbReference type="EMBL" id="HHK68162.1"/>
    </source>
</evidence>
<feature type="active site" evidence="7">
    <location>
        <position position="136"/>
    </location>
</feature>
<comment type="function">
    <text evidence="7">Catalyzes the excision of an oxidatively damaged form of guanine (7,8-dihydro-8-oxoguanine = 8-oxoG) from DNA. Also cleaves the DNA backbone at apurinic/apyrimidinic sites (AP sites).</text>
</comment>
<keyword evidence="1 7" id="KW-0227">DNA damage</keyword>
<keyword evidence="4 7" id="KW-0456">Lyase</keyword>
<comment type="caution">
    <text evidence="9">The sequence shown here is derived from an EMBL/GenBank/DDBJ whole genome shotgun (WGS) entry which is preliminary data.</text>
</comment>
<dbReference type="EC" id="3.2.2.-" evidence="7"/>
<dbReference type="EC" id="4.2.99.18" evidence="7"/>
<feature type="site" description="Important for guanine/8-oxoguanine distinction" evidence="7">
    <location>
        <position position="214"/>
    </location>
</feature>
<dbReference type="InterPro" id="IPR003265">
    <property type="entry name" value="HhH-GPD_domain"/>
</dbReference>
<proteinExistence type="inferred from homology"/>
<dbReference type="InterPro" id="IPR012092">
    <property type="entry name" value="DNA_glyclase/AP_lyase_Ogg"/>
</dbReference>
<evidence type="ECO:0000256" key="1">
    <source>
        <dbReference type="ARBA" id="ARBA00022763"/>
    </source>
</evidence>
<dbReference type="GO" id="GO:0006284">
    <property type="term" value="P:base-excision repair"/>
    <property type="evidence" value="ECO:0007669"/>
    <property type="project" value="UniProtKB-UniRule"/>
</dbReference>
<accession>A0A7C5L7G7</accession>
<evidence type="ECO:0000256" key="6">
    <source>
        <dbReference type="ARBA" id="ARBA00023295"/>
    </source>
</evidence>
<keyword evidence="6 7" id="KW-0326">Glycosidase</keyword>
<reference evidence="9" key="1">
    <citation type="journal article" date="2020" name="mSystems">
        <title>Genome- and Community-Level Interaction Insights into Carbon Utilization and Element Cycling Functions of Hydrothermarchaeota in Hydrothermal Sediment.</title>
        <authorList>
            <person name="Zhou Z."/>
            <person name="Liu Y."/>
            <person name="Xu W."/>
            <person name="Pan J."/>
            <person name="Luo Z.H."/>
            <person name="Li M."/>
        </authorList>
    </citation>
    <scope>NUCLEOTIDE SEQUENCE [LARGE SCALE GENOMIC DNA]</scope>
    <source>
        <strain evidence="9">SpSt-1056</strain>
    </source>
</reference>
<gene>
    <name evidence="7" type="primary">ogg</name>
    <name evidence="9" type="ORF">ENM11_03275</name>
</gene>
<comment type="catalytic activity">
    <reaction evidence="7">
        <text>2'-deoxyribonucleotide-(2'-deoxyribose 5'-phosphate)-2'-deoxyribonucleotide-DNA = a 3'-end 2'-deoxyribonucleotide-(2,3-dehydro-2,3-deoxyribose 5'-phosphate)-DNA + a 5'-end 5'-phospho-2'-deoxyribonucleoside-DNA + H(+)</text>
        <dbReference type="Rhea" id="RHEA:66592"/>
        <dbReference type="Rhea" id="RHEA-COMP:13180"/>
        <dbReference type="Rhea" id="RHEA-COMP:16897"/>
        <dbReference type="Rhea" id="RHEA-COMP:17067"/>
        <dbReference type="ChEBI" id="CHEBI:15378"/>
        <dbReference type="ChEBI" id="CHEBI:136412"/>
        <dbReference type="ChEBI" id="CHEBI:157695"/>
        <dbReference type="ChEBI" id="CHEBI:167181"/>
        <dbReference type="EC" id="4.2.99.18"/>
    </reaction>
</comment>
<evidence type="ECO:0000256" key="5">
    <source>
        <dbReference type="ARBA" id="ARBA00023268"/>
    </source>
</evidence>
<dbReference type="Gene3D" id="1.10.1670.10">
    <property type="entry name" value="Helix-hairpin-Helix base-excision DNA repair enzymes (C-terminal)"/>
    <property type="match status" value="1"/>
</dbReference>